<reference evidence="1" key="1">
    <citation type="submission" date="2020-05" db="EMBL/GenBank/DDBJ databases">
        <title>Mycena genomes resolve the evolution of fungal bioluminescence.</title>
        <authorList>
            <person name="Tsai I.J."/>
        </authorList>
    </citation>
    <scope>NUCLEOTIDE SEQUENCE</scope>
    <source>
        <strain evidence="1">CCC161011</strain>
    </source>
</reference>
<comment type="caution">
    <text evidence="1">The sequence shown here is derived from an EMBL/GenBank/DDBJ whole genome shotgun (WGS) entry which is preliminary data.</text>
</comment>
<dbReference type="OrthoDB" id="2900663at2759"/>
<dbReference type="EMBL" id="JACAZI010000002">
    <property type="protein sequence ID" value="KAF7369485.1"/>
    <property type="molecule type" value="Genomic_DNA"/>
</dbReference>
<dbReference type="AlphaFoldDB" id="A0A8H6Z578"/>
<sequence length="292" mass="33148">MASPSSSPMLPPELEREIFERCALSWPTSVPKLMLVTKCVKEWVEPLLYRIIALAQYGPVTGIPCFTDDVISTAIRQKPPTFFHGAVRHLMLITHDASDVDYETVLSVCGGLEDLWFLNLDNVEDAWIPLIECLPLRRLCAPSGLCSMLSPASGVFSRLTHLYLRDQIQDAELSVAALIALPTLSHLALDDHTFVHQCHKILELPRPISVLIFMRYYPADWEGQEVVARLAQDMRFVLMNLRNFAKDWQLGAQFGNDYWSAAETFIAKRRSREIDPATYFMIHDPDEDNTEA</sequence>
<protein>
    <submittedName>
        <fullName evidence="1">Uncharacterized protein</fullName>
    </submittedName>
</protein>
<proteinExistence type="predicted"/>
<dbReference type="SUPFAM" id="SSF52075">
    <property type="entry name" value="Outer arm dynein light chain 1"/>
    <property type="match status" value="1"/>
</dbReference>
<name>A0A8H6Z578_9AGAR</name>
<dbReference type="Proteomes" id="UP000620124">
    <property type="component" value="Unassembled WGS sequence"/>
</dbReference>
<gene>
    <name evidence="1" type="ORF">MVEN_00278200</name>
</gene>
<evidence type="ECO:0000313" key="2">
    <source>
        <dbReference type="Proteomes" id="UP000620124"/>
    </source>
</evidence>
<accession>A0A8H6Z578</accession>
<keyword evidence="2" id="KW-1185">Reference proteome</keyword>
<organism evidence="1 2">
    <name type="scientific">Mycena venus</name>
    <dbReference type="NCBI Taxonomy" id="2733690"/>
    <lineage>
        <taxon>Eukaryota</taxon>
        <taxon>Fungi</taxon>
        <taxon>Dikarya</taxon>
        <taxon>Basidiomycota</taxon>
        <taxon>Agaricomycotina</taxon>
        <taxon>Agaricomycetes</taxon>
        <taxon>Agaricomycetidae</taxon>
        <taxon>Agaricales</taxon>
        <taxon>Marasmiineae</taxon>
        <taxon>Mycenaceae</taxon>
        <taxon>Mycena</taxon>
    </lineage>
</organism>
<evidence type="ECO:0000313" key="1">
    <source>
        <dbReference type="EMBL" id="KAF7369485.1"/>
    </source>
</evidence>